<name>A0AAV7K9E9_9METZ</name>
<dbReference type="InterPro" id="IPR002833">
    <property type="entry name" value="PTH2"/>
</dbReference>
<dbReference type="Proteomes" id="UP001165289">
    <property type="component" value="Unassembled WGS sequence"/>
</dbReference>
<dbReference type="InterPro" id="IPR042237">
    <property type="entry name" value="PTRHD1"/>
</dbReference>
<dbReference type="SUPFAM" id="SSF102462">
    <property type="entry name" value="Peptidyl-tRNA hydrolase II"/>
    <property type="match status" value="1"/>
</dbReference>
<dbReference type="EC" id="3.1.1.29" evidence="1"/>
<dbReference type="AlphaFoldDB" id="A0AAV7K9E9"/>
<evidence type="ECO:0000256" key="1">
    <source>
        <dbReference type="ARBA" id="ARBA00013260"/>
    </source>
</evidence>
<comment type="catalytic activity">
    <reaction evidence="3">
        <text>an N-acyl-L-alpha-aminoacyl-tRNA + H2O = an N-acyl-L-amino acid + a tRNA + H(+)</text>
        <dbReference type="Rhea" id="RHEA:54448"/>
        <dbReference type="Rhea" id="RHEA-COMP:10123"/>
        <dbReference type="Rhea" id="RHEA-COMP:13883"/>
        <dbReference type="ChEBI" id="CHEBI:15377"/>
        <dbReference type="ChEBI" id="CHEBI:15378"/>
        <dbReference type="ChEBI" id="CHEBI:59874"/>
        <dbReference type="ChEBI" id="CHEBI:78442"/>
        <dbReference type="ChEBI" id="CHEBI:138191"/>
        <dbReference type="EC" id="3.1.1.29"/>
    </reaction>
</comment>
<keyword evidence="5" id="KW-1185">Reference proteome</keyword>
<accession>A0AAV7K9E9</accession>
<gene>
    <name evidence="4" type="ORF">LOD99_161</name>
</gene>
<evidence type="ECO:0000313" key="4">
    <source>
        <dbReference type="EMBL" id="KAI6657413.1"/>
    </source>
</evidence>
<sequence length="125" mass="14170">MASVSLSTSKLVQYIVVRRDLLGTAGWSLGALIAQACHASTAALYLYHDHTHTQEYYSDLDRMHKVILEVSNESALKELSVKLTANEIEFKLWVEQPENYPTSLATRPYPQNLIKPMFTALKLFK</sequence>
<dbReference type="PANTHER" id="PTHR46194:SF1">
    <property type="entry name" value="PEPTIDYL-TRNA HYDROLASE PTRHD1-RELATED"/>
    <property type="match status" value="1"/>
</dbReference>
<dbReference type="Gene3D" id="3.40.1490.10">
    <property type="entry name" value="Bit1"/>
    <property type="match status" value="1"/>
</dbReference>
<organism evidence="4 5">
    <name type="scientific">Oopsacas minuta</name>
    <dbReference type="NCBI Taxonomy" id="111878"/>
    <lineage>
        <taxon>Eukaryota</taxon>
        <taxon>Metazoa</taxon>
        <taxon>Porifera</taxon>
        <taxon>Hexactinellida</taxon>
        <taxon>Hexasterophora</taxon>
        <taxon>Lyssacinosida</taxon>
        <taxon>Leucopsacidae</taxon>
        <taxon>Oopsacas</taxon>
    </lineage>
</organism>
<dbReference type="EMBL" id="JAKMXF010000111">
    <property type="protein sequence ID" value="KAI6657413.1"/>
    <property type="molecule type" value="Genomic_DNA"/>
</dbReference>
<dbReference type="InterPro" id="IPR023476">
    <property type="entry name" value="Pep_tRNA_hydro_II_dom_sf"/>
</dbReference>
<proteinExistence type="predicted"/>
<dbReference type="GO" id="GO:0004045">
    <property type="term" value="F:peptidyl-tRNA hydrolase activity"/>
    <property type="evidence" value="ECO:0007669"/>
    <property type="project" value="UniProtKB-EC"/>
</dbReference>
<comment type="caution">
    <text evidence="4">The sequence shown here is derived from an EMBL/GenBank/DDBJ whole genome shotgun (WGS) entry which is preliminary data.</text>
</comment>
<evidence type="ECO:0000313" key="5">
    <source>
        <dbReference type="Proteomes" id="UP001165289"/>
    </source>
</evidence>
<dbReference type="CDD" id="cd02429">
    <property type="entry name" value="PTH2_like"/>
    <property type="match status" value="1"/>
</dbReference>
<keyword evidence="2 4" id="KW-0378">Hydrolase</keyword>
<dbReference type="PANTHER" id="PTHR46194">
    <property type="entry name" value="PEPTIDYL-TRNA HYDROLASE PTRHD1-RELATED"/>
    <property type="match status" value="1"/>
</dbReference>
<reference evidence="4 5" key="1">
    <citation type="journal article" date="2023" name="BMC Biol.">
        <title>The compact genome of the sponge Oopsacas minuta (Hexactinellida) is lacking key metazoan core genes.</title>
        <authorList>
            <person name="Santini S."/>
            <person name="Schenkelaars Q."/>
            <person name="Jourda C."/>
            <person name="Duchesne M."/>
            <person name="Belahbib H."/>
            <person name="Rocher C."/>
            <person name="Selva M."/>
            <person name="Riesgo A."/>
            <person name="Vervoort M."/>
            <person name="Leys S.P."/>
            <person name="Kodjabachian L."/>
            <person name="Le Bivic A."/>
            <person name="Borchiellini C."/>
            <person name="Claverie J.M."/>
            <person name="Renard E."/>
        </authorList>
    </citation>
    <scope>NUCLEOTIDE SEQUENCE [LARGE SCALE GENOMIC DNA]</scope>
    <source>
        <strain evidence="4">SPO-2</strain>
    </source>
</reference>
<protein>
    <recommendedName>
        <fullName evidence="1">peptidyl-tRNA hydrolase</fullName>
        <ecNumber evidence="1">3.1.1.29</ecNumber>
    </recommendedName>
</protein>
<dbReference type="Pfam" id="PF01981">
    <property type="entry name" value="PTH2"/>
    <property type="match status" value="1"/>
</dbReference>
<evidence type="ECO:0000256" key="2">
    <source>
        <dbReference type="ARBA" id="ARBA00022801"/>
    </source>
</evidence>
<evidence type="ECO:0000256" key="3">
    <source>
        <dbReference type="ARBA" id="ARBA00048707"/>
    </source>
</evidence>